<dbReference type="Proteomes" id="UP001295469">
    <property type="component" value="Chromosome C07"/>
</dbReference>
<dbReference type="EMBL" id="HG994371">
    <property type="protein sequence ID" value="CAF2018670.1"/>
    <property type="molecule type" value="Genomic_DNA"/>
</dbReference>
<gene>
    <name evidence="2" type="ORF">DARMORV10_C07P45810.1</name>
</gene>
<keyword evidence="1" id="KW-1133">Transmembrane helix</keyword>
<organism evidence="2">
    <name type="scientific">Brassica napus</name>
    <name type="common">Rape</name>
    <dbReference type="NCBI Taxonomy" id="3708"/>
    <lineage>
        <taxon>Eukaryota</taxon>
        <taxon>Viridiplantae</taxon>
        <taxon>Streptophyta</taxon>
        <taxon>Embryophyta</taxon>
        <taxon>Tracheophyta</taxon>
        <taxon>Spermatophyta</taxon>
        <taxon>Magnoliopsida</taxon>
        <taxon>eudicotyledons</taxon>
        <taxon>Gunneridae</taxon>
        <taxon>Pentapetalae</taxon>
        <taxon>rosids</taxon>
        <taxon>malvids</taxon>
        <taxon>Brassicales</taxon>
        <taxon>Brassicaceae</taxon>
        <taxon>Brassiceae</taxon>
        <taxon>Brassica</taxon>
    </lineage>
</organism>
<name>A0A816NC40_BRANA</name>
<evidence type="ECO:0000313" key="2">
    <source>
        <dbReference type="EMBL" id="CAF2018670.1"/>
    </source>
</evidence>
<protein>
    <submittedName>
        <fullName evidence="2">(rape) hypothetical protein</fullName>
    </submittedName>
</protein>
<keyword evidence="1" id="KW-0472">Membrane</keyword>
<reference evidence="2" key="1">
    <citation type="submission" date="2021-01" db="EMBL/GenBank/DDBJ databases">
        <authorList>
            <consortium name="Genoscope - CEA"/>
            <person name="William W."/>
        </authorList>
    </citation>
    <scope>NUCLEOTIDE SEQUENCE</scope>
</reference>
<feature type="transmembrane region" description="Helical" evidence="1">
    <location>
        <begin position="20"/>
        <end position="43"/>
    </location>
</feature>
<keyword evidence="1" id="KW-0812">Transmembrane</keyword>
<dbReference type="AlphaFoldDB" id="A0A816NC40"/>
<sequence>MFLLSVIRLYSMNMYYINTINLIFYARKWLNIFPLSCVIGFIFY</sequence>
<proteinExistence type="predicted"/>
<accession>A0A816NC40</accession>
<evidence type="ECO:0000256" key="1">
    <source>
        <dbReference type="SAM" id="Phobius"/>
    </source>
</evidence>